<dbReference type="Gene3D" id="1.25.40.10">
    <property type="entry name" value="Tetratricopeptide repeat domain"/>
    <property type="match status" value="4"/>
</dbReference>
<evidence type="ECO:0000256" key="3">
    <source>
        <dbReference type="PROSITE-ProRule" id="PRU00708"/>
    </source>
</evidence>
<keyword evidence="2" id="KW-0677">Repeat</keyword>
<dbReference type="Pfam" id="PF13041">
    <property type="entry name" value="PPR_2"/>
    <property type="match status" value="2"/>
</dbReference>
<dbReference type="Pfam" id="PF12854">
    <property type="entry name" value="PPR_1"/>
    <property type="match status" value="3"/>
</dbReference>
<dbReference type="GeneID" id="103718684"/>
<dbReference type="NCBIfam" id="TIGR00756">
    <property type="entry name" value="PPR"/>
    <property type="match status" value="6"/>
</dbReference>
<reference evidence="5" key="1">
    <citation type="submission" date="2025-08" db="UniProtKB">
        <authorList>
            <consortium name="RefSeq"/>
        </authorList>
    </citation>
    <scope>IDENTIFICATION</scope>
    <source>
        <tissue evidence="5">Young leaves</tissue>
    </source>
</reference>
<feature type="repeat" description="PPR" evidence="3">
    <location>
        <begin position="292"/>
        <end position="326"/>
    </location>
</feature>
<protein>
    <submittedName>
        <fullName evidence="5">Pentatricopeptide repeat-containing protein At3g04130, mitochondrial</fullName>
    </submittedName>
</protein>
<evidence type="ECO:0000256" key="2">
    <source>
        <dbReference type="ARBA" id="ARBA00022737"/>
    </source>
</evidence>
<dbReference type="KEGG" id="pda:103718684"/>
<dbReference type="AlphaFoldDB" id="A0A8B7CSW5"/>
<feature type="repeat" description="PPR" evidence="3">
    <location>
        <begin position="398"/>
        <end position="432"/>
    </location>
</feature>
<feature type="repeat" description="PPR" evidence="3">
    <location>
        <begin position="470"/>
        <end position="504"/>
    </location>
</feature>
<dbReference type="SUPFAM" id="SSF48452">
    <property type="entry name" value="TPR-like"/>
    <property type="match status" value="1"/>
</dbReference>
<dbReference type="OrthoDB" id="185373at2759"/>
<dbReference type="InterPro" id="IPR002885">
    <property type="entry name" value="PPR_rpt"/>
</dbReference>
<dbReference type="Pfam" id="PF01535">
    <property type="entry name" value="PPR"/>
    <property type="match status" value="1"/>
</dbReference>
<dbReference type="PANTHER" id="PTHR47447">
    <property type="entry name" value="OS03G0856100 PROTEIN"/>
    <property type="match status" value="1"/>
</dbReference>
<dbReference type="InterPro" id="IPR011990">
    <property type="entry name" value="TPR-like_helical_dom_sf"/>
</dbReference>
<organism evidence="4 5">
    <name type="scientific">Phoenix dactylifera</name>
    <name type="common">Date palm</name>
    <dbReference type="NCBI Taxonomy" id="42345"/>
    <lineage>
        <taxon>Eukaryota</taxon>
        <taxon>Viridiplantae</taxon>
        <taxon>Streptophyta</taxon>
        <taxon>Embryophyta</taxon>
        <taxon>Tracheophyta</taxon>
        <taxon>Spermatophyta</taxon>
        <taxon>Magnoliopsida</taxon>
        <taxon>Liliopsida</taxon>
        <taxon>Arecaceae</taxon>
        <taxon>Coryphoideae</taxon>
        <taxon>Phoeniceae</taxon>
        <taxon>Phoenix</taxon>
    </lineage>
</organism>
<name>A0A8B7CSW5_PHODC</name>
<dbReference type="PANTHER" id="PTHR47447:SF28">
    <property type="entry name" value="PENTACOTRIPEPTIDE-REPEAT REGION OF PRORP DOMAIN-CONTAINING PROTEIN"/>
    <property type="match status" value="1"/>
</dbReference>
<feature type="repeat" description="PPR" evidence="3">
    <location>
        <begin position="327"/>
        <end position="361"/>
    </location>
</feature>
<dbReference type="Proteomes" id="UP000228380">
    <property type="component" value="Unplaced"/>
</dbReference>
<evidence type="ECO:0000256" key="1">
    <source>
        <dbReference type="ARBA" id="ARBA00007626"/>
    </source>
</evidence>
<feature type="repeat" description="PPR" evidence="3">
    <location>
        <begin position="362"/>
        <end position="397"/>
    </location>
</feature>
<keyword evidence="4" id="KW-1185">Reference proteome</keyword>
<feature type="repeat" description="PPR" evidence="3">
    <location>
        <begin position="188"/>
        <end position="222"/>
    </location>
</feature>
<comment type="similarity">
    <text evidence="1">Belongs to the PPR family. P subfamily.</text>
</comment>
<evidence type="ECO:0000313" key="5">
    <source>
        <dbReference type="RefSeq" id="XP_008805829.1"/>
    </source>
</evidence>
<accession>A0A8B7CSW5</accession>
<dbReference type="PROSITE" id="PS51375">
    <property type="entry name" value="PPR"/>
    <property type="match status" value="7"/>
</dbReference>
<dbReference type="RefSeq" id="XP_008805829.1">
    <property type="nucleotide sequence ID" value="XM_008807607.4"/>
</dbReference>
<sequence length="539" mass="61589">MVGSLWGMQDSFGILSRSLLSMAFAKGNMSRSFYRSFVCLISPSSVSGLSEARSTNLSPSPSPHRQLLVKYLTTDSSLELKELTYAKKIRRVILKACNETVEDVVQSLQSDQSCCRVQLTPNLVDSLLHRFGDDWKSALGFFKWASSQSGYKHTPCACDKMVDILGKMKQKDRMWDLVHELRSEGLVTLETMAKIMRRLAGAGRWKEAVKLFDDLETMGFDKDTRSMNILLDTLCKEKRVEVAREAFLVLKSHIPPDAFTFNIFVHGWCNARRIDEAMWTVQEMKNWGLRPSVITYSTILQAYCNQHKFQEVYDLLDRMVAEGCPPNVVTYTIFMNSLANSGKLEEALDIVKRMKLSGCKPDLLFYNSLINILGKAGRLHEAAHIFDVDMQTNGIRHNLSTYNTMISIFCHHCQEQNALNVLKEMENLSCKPDLQTYRPLLKLCFKLRQRDDHIHSLLSDIINKHHLSLDLDTYTLLIHGLCSVGNIVWACLLFDEMIGREIQPRNRTCELLMDEAAQKNMEAAVERIKTIMKQIDHTP</sequence>
<gene>
    <name evidence="5" type="primary">LOC103718684</name>
</gene>
<feature type="repeat" description="PPR" evidence="3">
    <location>
        <begin position="257"/>
        <end position="291"/>
    </location>
</feature>
<proteinExistence type="inferred from homology"/>
<evidence type="ECO:0000313" key="4">
    <source>
        <dbReference type="Proteomes" id="UP000228380"/>
    </source>
</evidence>